<dbReference type="InterPro" id="IPR036915">
    <property type="entry name" value="Cyclin-like_sf"/>
</dbReference>
<dbReference type="GeneTree" id="ENSGT00940000154453"/>
<dbReference type="GO" id="GO:0019901">
    <property type="term" value="F:protein kinase binding"/>
    <property type="evidence" value="ECO:0007669"/>
    <property type="project" value="InterPro"/>
</dbReference>
<protein>
    <submittedName>
        <fullName evidence="6">Cyclin Y</fullName>
    </submittedName>
</protein>
<evidence type="ECO:0000313" key="6">
    <source>
        <dbReference type="Ensembl" id="ENSSLUP00000035031.1"/>
    </source>
</evidence>
<reference evidence="6" key="2">
    <citation type="submission" date="2025-09" db="UniProtKB">
        <authorList>
            <consortium name="Ensembl"/>
        </authorList>
    </citation>
    <scope>IDENTIFICATION</scope>
</reference>
<evidence type="ECO:0000256" key="2">
    <source>
        <dbReference type="ARBA" id="ARBA00023127"/>
    </source>
</evidence>
<dbReference type="Pfam" id="PF00134">
    <property type="entry name" value="Cyclin_N"/>
    <property type="match status" value="1"/>
</dbReference>
<evidence type="ECO:0000313" key="7">
    <source>
        <dbReference type="Proteomes" id="UP000694568"/>
    </source>
</evidence>
<feature type="compositionally biased region" description="Polar residues" evidence="4">
    <location>
        <begin position="1"/>
        <end position="12"/>
    </location>
</feature>
<keyword evidence="2 3" id="KW-0195">Cyclin</keyword>
<evidence type="ECO:0000256" key="1">
    <source>
        <dbReference type="ARBA" id="ARBA00005463"/>
    </source>
</evidence>
<accession>A0A8C9Z5E1</accession>
<feature type="compositionally biased region" description="Basic and acidic residues" evidence="4">
    <location>
        <begin position="21"/>
        <end position="37"/>
    </location>
</feature>
<feature type="domain" description="Cyclin-like" evidence="5">
    <location>
        <begin position="158"/>
        <end position="243"/>
    </location>
</feature>
<dbReference type="SUPFAM" id="SSF47954">
    <property type="entry name" value="Cyclin-like"/>
    <property type="match status" value="1"/>
</dbReference>
<dbReference type="SMART" id="SM00385">
    <property type="entry name" value="CYCLIN"/>
    <property type="match status" value="1"/>
</dbReference>
<dbReference type="InterPro" id="IPR006671">
    <property type="entry name" value="Cyclin_N"/>
</dbReference>
<dbReference type="InterPro" id="IPR013763">
    <property type="entry name" value="Cyclin-like_dom"/>
</dbReference>
<reference evidence="6" key="1">
    <citation type="submission" date="2025-08" db="UniProtKB">
        <authorList>
            <consortium name="Ensembl"/>
        </authorList>
    </citation>
    <scope>IDENTIFICATION</scope>
</reference>
<dbReference type="Gene3D" id="1.10.472.10">
    <property type="entry name" value="Cyclin-like"/>
    <property type="match status" value="1"/>
</dbReference>
<evidence type="ECO:0000259" key="5">
    <source>
        <dbReference type="SMART" id="SM00385"/>
    </source>
</evidence>
<organism evidence="6 7">
    <name type="scientific">Sander lucioperca</name>
    <name type="common">Pike-perch</name>
    <name type="synonym">Perca lucioperca</name>
    <dbReference type="NCBI Taxonomy" id="283035"/>
    <lineage>
        <taxon>Eukaryota</taxon>
        <taxon>Metazoa</taxon>
        <taxon>Chordata</taxon>
        <taxon>Craniata</taxon>
        <taxon>Vertebrata</taxon>
        <taxon>Euteleostomi</taxon>
        <taxon>Actinopterygii</taxon>
        <taxon>Neopterygii</taxon>
        <taxon>Teleostei</taxon>
        <taxon>Neoteleostei</taxon>
        <taxon>Acanthomorphata</taxon>
        <taxon>Eupercaria</taxon>
        <taxon>Perciformes</taxon>
        <taxon>Percoidei</taxon>
        <taxon>Percidae</taxon>
        <taxon>Luciopercinae</taxon>
        <taxon>Sander</taxon>
    </lineage>
</organism>
<dbReference type="Ensembl" id="ENSSLUT00000036121.1">
    <property type="protein sequence ID" value="ENSSLUP00000035031.1"/>
    <property type="gene ID" value="ENSSLUG00000015586.1"/>
</dbReference>
<dbReference type="InterPro" id="IPR012399">
    <property type="entry name" value="Cyclin_Y"/>
</dbReference>
<dbReference type="PANTHER" id="PTHR14248">
    <property type="entry name" value="CYCLIN Y, ISOFORM A"/>
    <property type="match status" value="1"/>
</dbReference>
<dbReference type="FunFam" id="1.10.472.10:FF:000011">
    <property type="entry name" value="Cyclin-Y isoform 1"/>
    <property type="match status" value="1"/>
</dbReference>
<evidence type="ECO:0000256" key="4">
    <source>
        <dbReference type="SAM" id="MobiDB-lite"/>
    </source>
</evidence>
<feature type="region of interest" description="Disordered" evidence="4">
    <location>
        <begin position="1"/>
        <end position="38"/>
    </location>
</feature>
<dbReference type="PIRSF" id="PIRSF028934">
    <property type="entry name" value="Cyclin_CG14939"/>
    <property type="match status" value="1"/>
</dbReference>
<dbReference type="CDD" id="cd20540">
    <property type="entry name" value="CYCLIN_CCNY_like"/>
    <property type="match status" value="1"/>
</dbReference>
<gene>
    <name evidence="6" type="primary">ccny</name>
</gene>
<keyword evidence="7" id="KW-1185">Reference proteome</keyword>
<dbReference type="Proteomes" id="UP000694568">
    <property type="component" value="Unplaced"/>
</dbReference>
<evidence type="ECO:0000256" key="3">
    <source>
        <dbReference type="RuleBase" id="RU000383"/>
    </source>
</evidence>
<name>A0A8C9Z5E1_SANLU</name>
<dbReference type="AlphaFoldDB" id="A0A8C9Z5E1"/>
<proteinExistence type="inferred from homology"/>
<comment type="similarity">
    <text evidence="1">Belongs to the cyclin family. Cyclin Y subfamily.</text>
</comment>
<sequence>MGNTTSCCVSSSPKHRRSNHSRLESYRPEPELSREDTGCNLQHISDRENLDDLPMEYNPSDHPRASTIFLSKSQTDVREKRKSLYINHHHPGPVRRKYSSCSTIFLDDSTVSQPNLKYTIKCVALAIYYHIKNRYVIGKSEIPPDYDKHDPEQKQIYRFVRTLFSAAQLTSECAIVTLVYLERLLTYAEIDISPANWKRIVLGAILLASKVWDDQAVWNVDYCQILKDITVEDMNELERQFLELLQFNINVPSSVYAKYYFDLRSMAEANNLSFPLEPLSREKAQKLEAISRLCDDIYKDLRKQAKKRSVSADNLTVVRWCPAIIS</sequence>